<name>A0A8H6RXM8_9AGAR</name>
<dbReference type="EMBL" id="JACAZF010000019">
    <property type="protein sequence ID" value="KAF7288778.1"/>
    <property type="molecule type" value="Genomic_DNA"/>
</dbReference>
<dbReference type="Proteomes" id="UP000636479">
    <property type="component" value="Unassembled WGS sequence"/>
</dbReference>
<evidence type="ECO:0000313" key="2">
    <source>
        <dbReference type="Proteomes" id="UP000636479"/>
    </source>
</evidence>
<sequence>MAVARVCRAGHHPSCRFDLVLADGPGALAGAVCETLRAVLVRLDIAVYCVARIILIVLPLSTLCSLPPEAFIDVNWSAYIPHL</sequence>
<dbReference type="OrthoDB" id="9451547at2759"/>
<evidence type="ECO:0000313" key="1">
    <source>
        <dbReference type="EMBL" id="KAF7288778.1"/>
    </source>
</evidence>
<keyword evidence="2" id="KW-1185">Reference proteome</keyword>
<proteinExistence type="predicted"/>
<reference evidence="1" key="1">
    <citation type="submission" date="2020-05" db="EMBL/GenBank/DDBJ databases">
        <title>Mycena genomes resolve the evolution of fungal bioluminescence.</title>
        <authorList>
            <person name="Tsai I.J."/>
        </authorList>
    </citation>
    <scope>NUCLEOTIDE SEQUENCE</scope>
    <source>
        <strain evidence="1">171206Taipei</strain>
    </source>
</reference>
<accession>A0A8H6RXM8</accession>
<dbReference type="RefSeq" id="XP_037213000.1">
    <property type="nucleotide sequence ID" value="XM_037370619.1"/>
</dbReference>
<organism evidence="1 2">
    <name type="scientific">Mycena indigotica</name>
    <dbReference type="NCBI Taxonomy" id="2126181"/>
    <lineage>
        <taxon>Eukaryota</taxon>
        <taxon>Fungi</taxon>
        <taxon>Dikarya</taxon>
        <taxon>Basidiomycota</taxon>
        <taxon>Agaricomycotina</taxon>
        <taxon>Agaricomycetes</taxon>
        <taxon>Agaricomycetidae</taxon>
        <taxon>Agaricales</taxon>
        <taxon>Marasmiineae</taxon>
        <taxon>Mycenaceae</taxon>
        <taxon>Mycena</taxon>
    </lineage>
</organism>
<protein>
    <submittedName>
        <fullName evidence="1">Uncharacterized protein</fullName>
    </submittedName>
</protein>
<gene>
    <name evidence="1" type="ORF">MIND_01423500</name>
</gene>
<dbReference type="AlphaFoldDB" id="A0A8H6RXM8"/>
<comment type="caution">
    <text evidence="1">The sequence shown here is derived from an EMBL/GenBank/DDBJ whole genome shotgun (WGS) entry which is preliminary data.</text>
</comment>
<dbReference type="GeneID" id="59353135"/>